<name>A0A9E7G185_9LILI</name>
<dbReference type="AlphaFoldDB" id="A0A9E7G185"/>
<organism evidence="1 2">
    <name type="scientific">Musa troglodytarum</name>
    <name type="common">fe'i banana</name>
    <dbReference type="NCBI Taxonomy" id="320322"/>
    <lineage>
        <taxon>Eukaryota</taxon>
        <taxon>Viridiplantae</taxon>
        <taxon>Streptophyta</taxon>
        <taxon>Embryophyta</taxon>
        <taxon>Tracheophyta</taxon>
        <taxon>Spermatophyta</taxon>
        <taxon>Magnoliopsida</taxon>
        <taxon>Liliopsida</taxon>
        <taxon>Zingiberales</taxon>
        <taxon>Musaceae</taxon>
        <taxon>Musa</taxon>
    </lineage>
</organism>
<protein>
    <submittedName>
        <fullName evidence="1">RNB</fullName>
    </submittedName>
</protein>
<evidence type="ECO:0000313" key="2">
    <source>
        <dbReference type="Proteomes" id="UP001055439"/>
    </source>
</evidence>
<evidence type="ECO:0000313" key="1">
    <source>
        <dbReference type="EMBL" id="URE06314.1"/>
    </source>
</evidence>
<sequence>MREIRLRNGAFWIEIPKIVFLFDESGNPCDSLLEPKSMKLKEFEEFCRKLMFSDARVLRVGSTFMTVYINKFARRIYFGEVEGLTVEWIRTTGTLVLDTLKTKPLKRSDLSEKCRVIEDVVLMMSHCQIVTPEDKNECISTAPSSYNRESNATATAPLRVPLVIRVLSTIPVAVHAVGGHDGRARIVARLYMH</sequence>
<dbReference type="Proteomes" id="UP001055439">
    <property type="component" value="Chromosome 5"/>
</dbReference>
<reference evidence="1" key="1">
    <citation type="submission" date="2022-05" db="EMBL/GenBank/DDBJ databases">
        <title>The Musa troglodytarum L. genome provides insights into the mechanism of non-climacteric behaviour and enrichment of carotenoids.</title>
        <authorList>
            <person name="Wang J."/>
        </authorList>
    </citation>
    <scope>NUCLEOTIDE SEQUENCE</scope>
    <source>
        <tissue evidence="1">Leaf</tissue>
    </source>
</reference>
<gene>
    <name evidence="1" type="ORF">MUK42_35293</name>
</gene>
<dbReference type="OrthoDB" id="372421at2759"/>
<accession>A0A9E7G185</accession>
<keyword evidence="2" id="KW-1185">Reference proteome</keyword>
<dbReference type="EMBL" id="CP097507">
    <property type="protein sequence ID" value="URE06314.1"/>
    <property type="molecule type" value="Genomic_DNA"/>
</dbReference>
<proteinExistence type="predicted"/>